<reference evidence="5 6" key="1">
    <citation type="submission" date="2016-10" db="EMBL/GenBank/DDBJ databases">
        <authorList>
            <person name="de Groot N.N."/>
        </authorList>
    </citation>
    <scope>NUCLEOTIDE SEQUENCE [LARGE SCALE GENOMIC DNA]</scope>
    <source>
        <strain evidence="5 6">CGMCC 4.3143</strain>
    </source>
</reference>
<gene>
    <name evidence="5" type="ORF">SAMN05216377_12510</name>
</gene>
<organism evidence="5 6">
    <name type="scientific">Pseudonocardia oroxyli</name>
    <dbReference type="NCBI Taxonomy" id="366584"/>
    <lineage>
        <taxon>Bacteria</taxon>
        <taxon>Bacillati</taxon>
        <taxon>Actinomycetota</taxon>
        <taxon>Actinomycetes</taxon>
        <taxon>Pseudonocardiales</taxon>
        <taxon>Pseudonocardiaceae</taxon>
        <taxon>Pseudonocardia</taxon>
    </lineage>
</organism>
<feature type="domain" description="Ketoreductase" evidence="4">
    <location>
        <begin position="8"/>
        <end position="191"/>
    </location>
</feature>
<evidence type="ECO:0000256" key="1">
    <source>
        <dbReference type="ARBA" id="ARBA00006484"/>
    </source>
</evidence>
<dbReference type="PANTHER" id="PTHR24321">
    <property type="entry name" value="DEHYDROGENASES, SHORT CHAIN"/>
    <property type="match status" value="1"/>
</dbReference>
<dbReference type="RefSeq" id="WP_093089627.1">
    <property type="nucleotide sequence ID" value="NZ_FNBE01000025.1"/>
</dbReference>
<dbReference type="Proteomes" id="UP000198967">
    <property type="component" value="Unassembled WGS sequence"/>
</dbReference>
<dbReference type="OrthoDB" id="7064009at2"/>
<evidence type="ECO:0000256" key="2">
    <source>
        <dbReference type="ARBA" id="ARBA00023002"/>
    </source>
</evidence>
<keyword evidence="2" id="KW-0560">Oxidoreductase</keyword>
<dbReference type="FunFam" id="3.40.50.720:FF:000084">
    <property type="entry name" value="Short-chain dehydrogenase reductase"/>
    <property type="match status" value="1"/>
</dbReference>
<evidence type="ECO:0000313" key="5">
    <source>
        <dbReference type="EMBL" id="SDH53325.1"/>
    </source>
</evidence>
<dbReference type="PROSITE" id="PS00061">
    <property type="entry name" value="ADH_SHORT"/>
    <property type="match status" value="1"/>
</dbReference>
<keyword evidence="3" id="KW-0520">NAD</keyword>
<dbReference type="EMBL" id="FNBE01000025">
    <property type="protein sequence ID" value="SDH53325.1"/>
    <property type="molecule type" value="Genomic_DNA"/>
</dbReference>
<evidence type="ECO:0000256" key="3">
    <source>
        <dbReference type="ARBA" id="ARBA00023027"/>
    </source>
</evidence>
<dbReference type="AlphaFoldDB" id="A0A1G8D6C9"/>
<proteinExistence type="inferred from homology"/>
<dbReference type="SUPFAM" id="SSF51735">
    <property type="entry name" value="NAD(P)-binding Rossmann-fold domains"/>
    <property type="match status" value="1"/>
</dbReference>
<protein>
    <submittedName>
        <fullName evidence="5">NAD(P)-dependent dehydrogenase, short-chain alcohol dehydrogenase family</fullName>
    </submittedName>
</protein>
<sequence>MMIDLKGKVALITGASSGVGAATARLLAEVGAHVHCTDINEERLTAETARLREDGLDVSAEAVDVSDESAVAACTRSLVERRSRLDIVIGSHGINSVDDADIGVLSRGTYERIIEVNLGGTFNLARHTAEPLRSSGAGTFIAVASIAAFSAPAGPAYAASKGGIVSLIRAMSYQLAPDNVRCFSVSPGGVDTEMARTALRKRGLDKLPILPGTLPRTGEPEDIARVIRLLASPETSFMAGSNVTVDAGKTLH</sequence>
<dbReference type="Gene3D" id="3.40.50.720">
    <property type="entry name" value="NAD(P)-binding Rossmann-like Domain"/>
    <property type="match status" value="1"/>
</dbReference>
<accession>A0A1G8D6C9</accession>
<evidence type="ECO:0000313" key="6">
    <source>
        <dbReference type="Proteomes" id="UP000198967"/>
    </source>
</evidence>
<dbReference type="CDD" id="cd05233">
    <property type="entry name" value="SDR_c"/>
    <property type="match status" value="1"/>
</dbReference>
<dbReference type="SMART" id="SM00822">
    <property type="entry name" value="PKS_KR"/>
    <property type="match status" value="1"/>
</dbReference>
<keyword evidence="6" id="KW-1185">Reference proteome</keyword>
<dbReference type="PRINTS" id="PR00080">
    <property type="entry name" value="SDRFAMILY"/>
</dbReference>
<evidence type="ECO:0000259" key="4">
    <source>
        <dbReference type="SMART" id="SM00822"/>
    </source>
</evidence>
<dbReference type="GO" id="GO:0016491">
    <property type="term" value="F:oxidoreductase activity"/>
    <property type="evidence" value="ECO:0007669"/>
    <property type="project" value="UniProtKB-KW"/>
</dbReference>
<comment type="similarity">
    <text evidence="1">Belongs to the short-chain dehydrogenases/reductases (SDR) family.</text>
</comment>
<dbReference type="InterPro" id="IPR057326">
    <property type="entry name" value="KR_dom"/>
</dbReference>
<name>A0A1G8D6C9_PSEOR</name>
<dbReference type="Pfam" id="PF13561">
    <property type="entry name" value="adh_short_C2"/>
    <property type="match status" value="1"/>
</dbReference>
<dbReference type="STRING" id="366584.SAMN05216377_12510"/>
<dbReference type="InterPro" id="IPR002347">
    <property type="entry name" value="SDR_fam"/>
</dbReference>
<dbReference type="InterPro" id="IPR020904">
    <property type="entry name" value="Sc_DH/Rdtase_CS"/>
</dbReference>
<dbReference type="PRINTS" id="PR00081">
    <property type="entry name" value="GDHRDH"/>
</dbReference>
<dbReference type="PANTHER" id="PTHR24321:SF8">
    <property type="entry name" value="ESTRADIOL 17-BETA-DEHYDROGENASE 8-RELATED"/>
    <property type="match status" value="1"/>
</dbReference>
<dbReference type="InterPro" id="IPR036291">
    <property type="entry name" value="NAD(P)-bd_dom_sf"/>
</dbReference>